<protein>
    <submittedName>
        <fullName evidence="2">Uncharacterized protein</fullName>
    </submittedName>
</protein>
<evidence type="ECO:0000313" key="3">
    <source>
        <dbReference type="Proteomes" id="UP000000560"/>
    </source>
</evidence>
<name>Q5B4K1_EMENI</name>
<feature type="region of interest" description="Disordered" evidence="1">
    <location>
        <begin position="99"/>
        <end position="189"/>
    </location>
</feature>
<dbReference type="STRING" id="227321.Q5B4K1"/>
<gene>
    <name evidence="2" type="ORF">ANIA_04529</name>
</gene>
<reference evidence="3" key="1">
    <citation type="journal article" date="2005" name="Nature">
        <title>Sequencing of Aspergillus nidulans and comparative analysis with A. fumigatus and A. oryzae.</title>
        <authorList>
            <person name="Galagan J.E."/>
            <person name="Calvo S.E."/>
            <person name="Cuomo C."/>
            <person name="Ma L.J."/>
            <person name="Wortman J.R."/>
            <person name="Batzoglou S."/>
            <person name="Lee S.I."/>
            <person name="Basturkmen M."/>
            <person name="Spevak C.C."/>
            <person name="Clutterbuck J."/>
            <person name="Kapitonov V."/>
            <person name="Jurka J."/>
            <person name="Scazzocchio C."/>
            <person name="Farman M."/>
            <person name="Butler J."/>
            <person name="Purcell S."/>
            <person name="Harris S."/>
            <person name="Braus G.H."/>
            <person name="Draht O."/>
            <person name="Busch S."/>
            <person name="D'Enfert C."/>
            <person name="Bouchier C."/>
            <person name="Goldman G.H."/>
            <person name="Bell-Pedersen D."/>
            <person name="Griffiths-Jones S."/>
            <person name="Doonan J.H."/>
            <person name="Yu J."/>
            <person name="Vienken K."/>
            <person name="Pain A."/>
            <person name="Freitag M."/>
            <person name="Selker E.U."/>
            <person name="Archer D.B."/>
            <person name="Penalva M.A."/>
            <person name="Oakley B.R."/>
            <person name="Momany M."/>
            <person name="Tanaka T."/>
            <person name="Kumagai T."/>
            <person name="Asai K."/>
            <person name="Machida M."/>
            <person name="Nierman W.C."/>
            <person name="Denning D.W."/>
            <person name="Caddick M."/>
            <person name="Hynes M."/>
            <person name="Paoletti M."/>
            <person name="Fischer R."/>
            <person name="Miller B."/>
            <person name="Dyer P."/>
            <person name="Sachs M.S."/>
            <person name="Osmani S.A."/>
            <person name="Birren B.W."/>
        </authorList>
    </citation>
    <scope>NUCLEOTIDE SEQUENCE [LARGE SCALE GENOMIC DNA]</scope>
    <source>
        <strain evidence="3">FGSC A4 / ATCC 38163 / CBS 112.46 / NRRL 194 / M139</strain>
    </source>
</reference>
<dbReference type="Proteomes" id="UP000000560">
    <property type="component" value="Chromosome III"/>
</dbReference>
<dbReference type="RefSeq" id="XP_662133.1">
    <property type="nucleotide sequence ID" value="XM_657041.1"/>
</dbReference>
<dbReference type="HOGENOM" id="CLU_053161_1_0_1"/>
<dbReference type="GeneID" id="2872329"/>
<dbReference type="OrthoDB" id="5421421at2759"/>
<keyword evidence="3" id="KW-1185">Reference proteome</keyword>
<organism evidence="2 3">
    <name type="scientific">Emericella nidulans (strain FGSC A4 / ATCC 38163 / CBS 112.46 / NRRL 194 / M139)</name>
    <name type="common">Aspergillus nidulans</name>
    <dbReference type="NCBI Taxonomy" id="227321"/>
    <lineage>
        <taxon>Eukaryota</taxon>
        <taxon>Fungi</taxon>
        <taxon>Dikarya</taxon>
        <taxon>Ascomycota</taxon>
        <taxon>Pezizomycotina</taxon>
        <taxon>Eurotiomycetes</taxon>
        <taxon>Eurotiomycetidae</taxon>
        <taxon>Eurotiales</taxon>
        <taxon>Aspergillaceae</taxon>
        <taxon>Aspergillus</taxon>
        <taxon>Aspergillus subgen. Nidulantes</taxon>
    </lineage>
</organism>
<dbReference type="InParanoid" id="Q5B4K1"/>
<dbReference type="eggNOG" id="ENOG502S91F">
    <property type="taxonomic scope" value="Eukaryota"/>
</dbReference>
<sequence>MSFGQGGCNPNEGMDEFYGGINPQWPSPYGAVSNPYNAPPPYQASAILTPISLPDTSYAHTRTSPGLSHHSQEYQYPVSDSVAHHGLGITTSYPSELIRDPQYGLGFAPSGYGNREETLSPQPSKKRARRESRQSVAREPPVNILPHPEGLQRLEEQQRQSFAGPSTQPARAPGRGRRNPQAEEEDAFVDSLRQQKLAWRVVRDMFRERYNKDATEARLQMRQRRRKERMARWDDHDVRILLQARSCWEREKYKFIAQKMTELGATTTYTADQCETQLDLIDAQERERERDEQEQDNTQQQRQPPQTPELRRKRRRTEPNEAGDSTTYQRKTRTKTNTTT</sequence>
<accession>Q5B4K1</accession>
<dbReference type="AlphaFoldDB" id="Q5B4K1"/>
<evidence type="ECO:0000256" key="1">
    <source>
        <dbReference type="SAM" id="MobiDB-lite"/>
    </source>
</evidence>
<accession>C8V899</accession>
<reference evidence="3" key="2">
    <citation type="journal article" date="2009" name="Fungal Genet. Biol.">
        <title>The 2008 update of the Aspergillus nidulans genome annotation: a community effort.</title>
        <authorList>
            <person name="Wortman J.R."/>
            <person name="Gilsenan J.M."/>
            <person name="Joardar V."/>
            <person name="Deegan J."/>
            <person name="Clutterbuck J."/>
            <person name="Andersen M.R."/>
            <person name="Archer D."/>
            <person name="Bencina M."/>
            <person name="Braus G."/>
            <person name="Coutinho P."/>
            <person name="von Dohren H."/>
            <person name="Doonan J."/>
            <person name="Driessen A.J."/>
            <person name="Durek P."/>
            <person name="Espeso E."/>
            <person name="Fekete E."/>
            <person name="Flipphi M."/>
            <person name="Estrada C.G."/>
            <person name="Geysens S."/>
            <person name="Goldman G."/>
            <person name="de Groot P.W."/>
            <person name="Hansen K."/>
            <person name="Harris S.D."/>
            <person name="Heinekamp T."/>
            <person name="Helmstaedt K."/>
            <person name="Henrissat B."/>
            <person name="Hofmann G."/>
            <person name="Homan T."/>
            <person name="Horio T."/>
            <person name="Horiuchi H."/>
            <person name="James S."/>
            <person name="Jones M."/>
            <person name="Karaffa L."/>
            <person name="Karanyi Z."/>
            <person name="Kato M."/>
            <person name="Keller N."/>
            <person name="Kelly D.E."/>
            <person name="Kiel J.A."/>
            <person name="Kim J.M."/>
            <person name="van der Klei I.J."/>
            <person name="Klis F.M."/>
            <person name="Kovalchuk A."/>
            <person name="Krasevec N."/>
            <person name="Kubicek C.P."/>
            <person name="Liu B."/>
            <person name="Maccabe A."/>
            <person name="Meyer V."/>
            <person name="Mirabito P."/>
            <person name="Miskei M."/>
            <person name="Mos M."/>
            <person name="Mullins J."/>
            <person name="Nelson D.R."/>
            <person name="Nielsen J."/>
            <person name="Oakley B.R."/>
            <person name="Osmani S.A."/>
            <person name="Pakula T."/>
            <person name="Paszewski A."/>
            <person name="Paulsen I."/>
            <person name="Pilsyk S."/>
            <person name="Pocsi I."/>
            <person name="Punt P.J."/>
            <person name="Ram A.F."/>
            <person name="Ren Q."/>
            <person name="Robellet X."/>
            <person name="Robson G."/>
            <person name="Seiboth B."/>
            <person name="van Solingen P."/>
            <person name="Specht T."/>
            <person name="Sun J."/>
            <person name="Taheri-Talesh N."/>
            <person name="Takeshita N."/>
            <person name="Ussery D."/>
            <person name="vanKuyk P.A."/>
            <person name="Visser H."/>
            <person name="van de Vondervoort P.J."/>
            <person name="de Vries R.P."/>
            <person name="Walton J."/>
            <person name="Xiang X."/>
            <person name="Xiong Y."/>
            <person name="Zeng A.P."/>
            <person name="Brandt B.W."/>
            <person name="Cornell M.J."/>
            <person name="van den Hondel C.A."/>
            <person name="Visser J."/>
            <person name="Oliver S.G."/>
            <person name="Turner G."/>
        </authorList>
    </citation>
    <scope>GENOME REANNOTATION</scope>
    <source>
        <strain evidence="3">FGSC A4 / ATCC 38163 / CBS 112.46 / NRRL 194 / M139</strain>
    </source>
</reference>
<dbReference type="EMBL" id="BN001303">
    <property type="protein sequence ID" value="CBF77318.1"/>
    <property type="molecule type" value="Genomic_DNA"/>
</dbReference>
<dbReference type="KEGG" id="ani:ANIA_04529"/>
<evidence type="ECO:0000313" key="2">
    <source>
        <dbReference type="EMBL" id="CBF77318.1"/>
    </source>
</evidence>
<dbReference type="OMA" id="HSQEFHY"/>
<proteinExistence type="predicted"/>
<feature type="region of interest" description="Disordered" evidence="1">
    <location>
        <begin position="1"/>
        <end position="20"/>
    </location>
</feature>
<feature type="region of interest" description="Disordered" evidence="1">
    <location>
        <begin position="285"/>
        <end position="340"/>
    </location>
</feature>
<dbReference type="VEuPathDB" id="FungiDB:AN4529"/>